<feature type="compositionally biased region" description="Basic and acidic residues" evidence="1">
    <location>
        <begin position="115"/>
        <end position="137"/>
    </location>
</feature>
<reference evidence="2 3" key="1">
    <citation type="submission" date="2019-02" db="EMBL/GenBank/DDBJ databases">
        <title>Genome sequencing of the rare red list fungi Hericium alpestre (H. flagellum).</title>
        <authorList>
            <person name="Buettner E."/>
            <person name="Kellner H."/>
        </authorList>
    </citation>
    <scope>NUCLEOTIDE SEQUENCE [LARGE SCALE GENOMIC DNA]</scope>
    <source>
        <strain evidence="2 3">DSM 108284</strain>
    </source>
</reference>
<organism evidence="2 3">
    <name type="scientific">Hericium alpestre</name>
    <dbReference type="NCBI Taxonomy" id="135208"/>
    <lineage>
        <taxon>Eukaryota</taxon>
        <taxon>Fungi</taxon>
        <taxon>Dikarya</taxon>
        <taxon>Basidiomycota</taxon>
        <taxon>Agaricomycotina</taxon>
        <taxon>Agaricomycetes</taxon>
        <taxon>Russulales</taxon>
        <taxon>Hericiaceae</taxon>
        <taxon>Hericium</taxon>
    </lineage>
</organism>
<name>A0A4Y9ZZX4_9AGAM</name>
<dbReference type="OrthoDB" id="3222453at2759"/>
<accession>A0A4Y9ZZX4</accession>
<comment type="caution">
    <text evidence="2">The sequence shown here is derived from an EMBL/GenBank/DDBJ whole genome shotgun (WGS) entry which is preliminary data.</text>
</comment>
<evidence type="ECO:0000256" key="1">
    <source>
        <dbReference type="SAM" id="MobiDB-lite"/>
    </source>
</evidence>
<evidence type="ECO:0000313" key="2">
    <source>
        <dbReference type="EMBL" id="TFY78998.1"/>
    </source>
</evidence>
<dbReference type="AlphaFoldDB" id="A0A4Y9ZZX4"/>
<gene>
    <name evidence="2" type="ORF">EWM64_g5014</name>
</gene>
<sequence>MFVYGHTKTTAWTCVAVEQSRSANAISLDVELPAIGSGGLEFRQSLTLTRSPHVNHGPWHLEGGAAPASELKRNQTVFIRRLMASDRSSLDKIRYKMTYRIGRHDVSLGGPAVDKSAKERQQPSSEEIARSPQDRTRGASKYSSIIADLADFGMYSVLREEENEDHIFHIDPLEVLSLYILEVSAP</sequence>
<dbReference type="EMBL" id="SFCI01000577">
    <property type="protein sequence ID" value="TFY78998.1"/>
    <property type="molecule type" value="Genomic_DNA"/>
</dbReference>
<protein>
    <submittedName>
        <fullName evidence="2">Uncharacterized protein</fullName>
    </submittedName>
</protein>
<feature type="region of interest" description="Disordered" evidence="1">
    <location>
        <begin position="110"/>
        <end position="140"/>
    </location>
</feature>
<dbReference type="Proteomes" id="UP000298061">
    <property type="component" value="Unassembled WGS sequence"/>
</dbReference>
<proteinExistence type="predicted"/>
<evidence type="ECO:0000313" key="3">
    <source>
        <dbReference type="Proteomes" id="UP000298061"/>
    </source>
</evidence>
<keyword evidence="3" id="KW-1185">Reference proteome</keyword>